<dbReference type="Gene3D" id="1.10.720.30">
    <property type="entry name" value="SAP domain"/>
    <property type="match status" value="1"/>
</dbReference>
<dbReference type="SMART" id="SM00513">
    <property type="entry name" value="SAP"/>
    <property type="match status" value="1"/>
</dbReference>
<dbReference type="AlphaFoldDB" id="A0A1J4KMP2"/>
<dbReference type="InterPro" id="IPR003034">
    <property type="entry name" value="SAP_dom"/>
</dbReference>
<evidence type="ECO:0000313" key="2">
    <source>
        <dbReference type="EMBL" id="OHT11068.1"/>
    </source>
</evidence>
<keyword evidence="3" id="KW-1185">Reference proteome</keyword>
<dbReference type="OrthoDB" id="28127at2759"/>
<evidence type="ECO:0000259" key="1">
    <source>
        <dbReference type="PROSITE" id="PS50800"/>
    </source>
</evidence>
<protein>
    <submittedName>
        <fullName evidence="2">SAP domain containing protein</fullName>
    </submittedName>
</protein>
<sequence length="185" mass="21264">MSWSYLLESDNLTREQLRKYNVSELQGILTQLNLASNGKKHELVERLFQFWQSIQTPAPGNPKPAEHVTPTSSVKFAPPPIANITEFRAKIEIFGPIVMMLFDPSENSFYVTFRSQESAESLMDGLKEIGGEEQIFIPDSEVEKHAKQMQLLAENLQPHNAIQKTFRKTNFEPRIFWRPNIDADD</sequence>
<dbReference type="GeneID" id="94826324"/>
<evidence type="ECO:0000313" key="3">
    <source>
        <dbReference type="Proteomes" id="UP000179807"/>
    </source>
</evidence>
<dbReference type="Pfam" id="PF02037">
    <property type="entry name" value="SAP"/>
    <property type="match status" value="1"/>
</dbReference>
<comment type="caution">
    <text evidence="2">The sequence shown here is derived from an EMBL/GenBank/DDBJ whole genome shotgun (WGS) entry which is preliminary data.</text>
</comment>
<dbReference type="InterPro" id="IPR036361">
    <property type="entry name" value="SAP_dom_sf"/>
</dbReference>
<accession>A0A1J4KMP2</accession>
<dbReference type="PROSITE" id="PS50800">
    <property type="entry name" value="SAP"/>
    <property type="match status" value="1"/>
</dbReference>
<dbReference type="Proteomes" id="UP000179807">
    <property type="component" value="Unassembled WGS sequence"/>
</dbReference>
<reference evidence="2" key="1">
    <citation type="submission" date="2016-10" db="EMBL/GenBank/DDBJ databases">
        <authorList>
            <person name="Benchimol M."/>
            <person name="Almeida L.G."/>
            <person name="Vasconcelos A.T."/>
            <person name="Perreira-Neves A."/>
            <person name="Rosa I.A."/>
            <person name="Tasca T."/>
            <person name="Bogo M.R."/>
            <person name="de Souza W."/>
        </authorList>
    </citation>
    <scope>NUCLEOTIDE SEQUENCE [LARGE SCALE GENOMIC DNA]</scope>
    <source>
        <strain evidence="2">K</strain>
    </source>
</reference>
<dbReference type="VEuPathDB" id="TrichDB:TRFO_03986"/>
<feature type="domain" description="SAP" evidence="1">
    <location>
        <begin position="17"/>
        <end position="51"/>
    </location>
</feature>
<dbReference type="EMBL" id="MLAK01000594">
    <property type="protein sequence ID" value="OHT11068.1"/>
    <property type="molecule type" value="Genomic_DNA"/>
</dbReference>
<organism evidence="2 3">
    <name type="scientific">Tritrichomonas foetus</name>
    <dbReference type="NCBI Taxonomy" id="1144522"/>
    <lineage>
        <taxon>Eukaryota</taxon>
        <taxon>Metamonada</taxon>
        <taxon>Parabasalia</taxon>
        <taxon>Tritrichomonadida</taxon>
        <taxon>Tritrichomonadidae</taxon>
        <taxon>Tritrichomonas</taxon>
    </lineage>
</organism>
<dbReference type="RefSeq" id="XP_068364204.1">
    <property type="nucleotide sequence ID" value="XM_068491620.1"/>
</dbReference>
<gene>
    <name evidence="2" type="ORF">TRFO_03986</name>
</gene>
<name>A0A1J4KMP2_9EUKA</name>
<proteinExistence type="predicted"/>
<dbReference type="SUPFAM" id="SSF68906">
    <property type="entry name" value="SAP domain"/>
    <property type="match status" value="1"/>
</dbReference>